<geneLocation type="plasmid" evidence="5">
    <name>pnve500</name>
</geneLocation>
<feature type="transmembrane region" description="Helical" evidence="2">
    <location>
        <begin position="98"/>
        <end position="116"/>
    </location>
</feature>
<feature type="compositionally biased region" description="Basic and acidic residues" evidence="1">
    <location>
        <begin position="226"/>
        <end position="236"/>
    </location>
</feature>
<dbReference type="Pfam" id="PF02080">
    <property type="entry name" value="TrkA_C"/>
    <property type="match status" value="1"/>
</dbReference>
<feature type="domain" description="RCK C-terminal" evidence="3">
    <location>
        <begin position="143"/>
        <end position="227"/>
    </location>
</feature>
<proteinExistence type="predicted"/>
<dbReference type="AlphaFoldDB" id="A0A4P8WQH5"/>
<dbReference type="InterPro" id="IPR006037">
    <property type="entry name" value="RCK_C"/>
</dbReference>
<dbReference type="GO" id="GO:0006813">
    <property type="term" value="P:potassium ion transport"/>
    <property type="evidence" value="ECO:0007669"/>
    <property type="project" value="InterPro"/>
</dbReference>
<evidence type="ECO:0000259" key="3">
    <source>
        <dbReference type="PROSITE" id="PS51202"/>
    </source>
</evidence>
<feature type="transmembrane region" description="Helical" evidence="2">
    <location>
        <begin position="6"/>
        <end position="28"/>
    </location>
</feature>
<evidence type="ECO:0000256" key="1">
    <source>
        <dbReference type="SAM" id="MobiDB-lite"/>
    </source>
</evidence>
<evidence type="ECO:0000313" key="4">
    <source>
        <dbReference type="EMBL" id="QCS44431.1"/>
    </source>
</evidence>
<sequence>MVATESVVSLLVIFALSLLIVRIGSIALRMTGLSPDIASFQSTSAFSGAGYTTEEAEQTVATPERRKIIKALIRLGSVGLVSVIASLVLSFTDAQGGNAFNLVYILTGVILLVLAARSEWLNRLLTPFIEWSLERTTDLELRDYTEMLGFQQEYRVAEIDVEEDDWLAYETPDSCDLNDEGVLLLGILREGAYIGAPGPDTEIEPGDTVILYGKEDRLMELSERVAGDEAAHQEAIEDHEEELEEQERRTNG</sequence>
<feature type="region of interest" description="Disordered" evidence="1">
    <location>
        <begin position="226"/>
        <end position="252"/>
    </location>
</feature>
<keyword evidence="2" id="KW-1133">Transmembrane helix</keyword>
<reference evidence="5" key="1">
    <citation type="submission" date="2019-05" db="EMBL/GenBank/DDBJ databases">
        <title>Genome sequence and methylation pattern of the halophilic Archaeon Natrinema versiforme BOL5-4.</title>
        <authorList>
            <person name="DasSarma P."/>
            <person name="Anton B.P."/>
            <person name="DasSarma S.L."/>
            <person name="Martinez F.L."/>
            <person name="Guzman D."/>
            <person name="Roberts R.J."/>
            <person name="DasSarma S."/>
        </authorList>
    </citation>
    <scope>NUCLEOTIDE SEQUENCE [LARGE SCALE GENOMIC DNA]</scope>
    <source>
        <strain evidence="5">BOL5-4</strain>
        <plasmid evidence="5">pnve500</plasmid>
    </source>
</reference>
<dbReference type="PROSITE" id="PS51202">
    <property type="entry name" value="RCK_C"/>
    <property type="match status" value="1"/>
</dbReference>
<dbReference type="GO" id="GO:0008324">
    <property type="term" value="F:monoatomic cation transmembrane transporter activity"/>
    <property type="evidence" value="ECO:0007669"/>
    <property type="project" value="InterPro"/>
</dbReference>
<dbReference type="SUPFAM" id="SSF116726">
    <property type="entry name" value="TrkA C-terminal domain-like"/>
    <property type="match status" value="1"/>
</dbReference>
<gene>
    <name evidence="4" type="ORF">FEJ81_18965</name>
</gene>
<keyword evidence="2" id="KW-0472">Membrane</keyword>
<name>A0A4P8WQH5_9EURY</name>
<organism evidence="4 5">
    <name type="scientific">Natrinema versiforme</name>
    <dbReference type="NCBI Taxonomy" id="88724"/>
    <lineage>
        <taxon>Archaea</taxon>
        <taxon>Methanobacteriati</taxon>
        <taxon>Methanobacteriota</taxon>
        <taxon>Stenosarchaea group</taxon>
        <taxon>Halobacteria</taxon>
        <taxon>Halobacteriales</taxon>
        <taxon>Natrialbaceae</taxon>
        <taxon>Natrinema</taxon>
    </lineage>
</organism>
<dbReference type="InterPro" id="IPR036721">
    <property type="entry name" value="RCK_C_sf"/>
</dbReference>
<dbReference type="Proteomes" id="UP000302218">
    <property type="component" value="Plasmid pNVE500"/>
</dbReference>
<evidence type="ECO:0000313" key="5">
    <source>
        <dbReference type="Proteomes" id="UP000302218"/>
    </source>
</evidence>
<evidence type="ECO:0000256" key="2">
    <source>
        <dbReference type="SAM" id="Phobius"/>
    </source>
</evidence>
<dbReference type="Gene3D" id="3.30.70.1450">
    <property type="entry name" value="Regulator of K+ conductance, C-terminal domain"/>
    <property type="match status" value="1"/>
</dbReference>
<dbReference type="OrthoDB" id="27588at2157"/>
<protein>
    <submittedName>
        <fullName evidence="4">TrkA-C domain protein</fullName>
    </submittedName>
</protein>
<dbReference type="KEGG" id="nvr:FEJ81_18965"/>
<dbReference type="EMBL" id="CP040331">
    <property type="protein sequence ID" value="QCS44431.1"/>
    <property type="molecule type" value="Genomic_DNA"/>
</dbReference>
<accession>A0A4P8WQH5</accession>
<keyword evidence="4" id="KW-0614">Plasmid</keyword>
<dbReference type="RefSeq" id="WP_138246874.1">
    <property type="nucleotide sequence ID" value="NZ_CP040331.1"/>
</dbReference>
<keyword evidence="2" id="KW-0812">Transmembrane</keyword>
<feature type="transmembrane region" description="Helical" evidence="2">
    <location>
        <begin position="71"/>
        <end position="92"/>
    </location>
</feature>
<dbReference type="GeneID" id="40267401"/>